<feature type="region of interest" description="Disordered" evidence="1">
    <location>
        <begin position="287"/>
        <end position="347"/>
    </location>
</feature>
<organism evidence="3 4">
    <name type="scientific">Claviceps pazoutovae</name>
    <dbReference type="NCBI Taxonomy" id="1649127"/>
    <lineage>
        <taxon>Eukaryota</taxon>
        <taxon>Fungi</taxon>
        <taxon>Dikarya</taxon>
        <taxon>Ascomycota</taxon>
        <taxon>Pezizomycotina</taxon>
        <taxon>Sordariomycetes</taxon>
        <taxon>Hypocreomycetidae</taxon>
        <taxon>Hypocreales</taxon>
        <taxon>Clavicipitaceae</taxon>
        <taxon>Claviceps</taxon>
    </lineage>
</organism>
<comment type="caution">
    <text evidence="3">The sequence shown here is derived from an EMBL/GenBank/DDBJ whole genome shotgun (WGS) entry which is preliminary data.</text>
</comment>
<evidence type="ECO:0000256" key="2">
    <source>
        <dbReference type="SAM" id="Phobius"/>
    </source>
</evidence>
<dbReference type="EMBL" id="SRPO01000298">
    <property type="protein sequence ID" value="KAG5934604.1"/>
    <property type="molecule type" value="Genomic_DNA"/>
</dbReference>
<feature type="region of interest" description="Disordered" evidence="1">
    <location>
        <begin position="141"/>
        <end position="209"/>
    </location>
</feature>
<name>A0A9P7M9Z7_9HYPO</name>
<reference evidence="3 4" key="1">
    <citation type="journal article" date="2020" name="bioRxiv">
        <title>Whole genome comparisons of ergot fungi reveals the divergence and evolution of species within the genus Claviceps are the result of varying mechanisms driving genome evolution and host range expansion.</title>
        <authorList>
            <person name="Wyka S.A."/>
            <person name="Mondo S.J."/>
            <person name="Liu M."/>
            <person name="Dettman J."/>
            <person name="Nalam V."/>
            <person name="Broders K.D."/>
        </authorList>
    </citation>
    <scope>NUCLEOTIDE SEQUENCE [LARGE SCALE GENOMIC DNA]</scope>
    <source>
        <strain evidence="3 4">CCC 1485</strain>
    </source>
</reference>
<feature type="compositionally biased region" description="Polar residues" evidence="1">
    <location>
        <begin position="174"/>
        <end position="189"/>
    </location>
</feature>
<dbReference type="Proteomes" id="UP000706124">
    <property type="component" value="Unassembled WGS sequence"/>
</dbReference>
<feature type="compositionally biased region" description="Polar residues" evidence="1">
    <location>
        <begin position="33"/>
        <end position="53"/>
    </location>
</feature>
<evidence type="ECO:0000256" key="1">
    <source>
        <dbReference type="SAM" id="MobiDB-lite"/>
    </source>
</evidence>
<evidence type="ECO:0008006" key="5">
    <source>
        <dbReference type="Google" id="ProtNLM"/>
    </source>
</evidence>
<feature type="transmembrane region" description="Helical" evidence="2">
    <location>
        <begin position="672"/>
        <end position="692"/>
    </location>
</feature>
<gene>
    <name evidence="3" type="ORF">E4U60_003678</name>
</gene>
<accession>A0A9P7M9Z7</accession>
<evidence type="ECO:0000313" key="3">
    <source>
        <dbReference type="EMBL" id="KAG5934604.1"/>
    </source>
</evidence>
<dbReference type="OrthoDB" id="4153178at2759"/>
<keyword evidence="2" id="KW-0472">Membrane</keyword>
<sequence length="768" mass="85736">METPRSPSKHGKALDPDRLQIRIVPYSPPRINNEGSTSSLPASRAAYSTSALPSAQDRAHRSGCVVAHNQNLQVEPDCHTTLATDLKCEEYAKATHVNSNAVEKRPPLTPASPSTSHCRSNRVIAVNADKTFSLLAEPYPRSSVTDWAQSPRRLSTSPNPPVHQTIADSIAEAQPSSPLTTPLEVSQPCSEARTPLQSNSSQVEASSSPWNYELNGGLRKVPKSASQKTVHDPDETLFLAGSRSGHDLAASGSLSNGPNRADDFLSKQSLHSYLSISSMFDMKNYTLTPDSPCLKQKKEREIDKVDTKKMSTSSDQPDAEVPSDTWSKQSSDDRSRSSTSERNRNYVIHRDLPVVPTSDLPSTTDVFMESVGVAPLRSSKRHLVDQINASVRRYTKPIRYRWSPMPFKIVPGSENSRRLSFTGLHNTTSGGLQREPGPQSFSLAPDLDVSHLETWIDRPQPTYSKAWTEAANSSSLRLIRDQDEHGDGLAELGTLSRYPSRTRLHSYLSNVPSDRNLCSAGSSRSTSSIRSYMPTWARLYYGGGERRFLLTRQSSESLCSNFNRHEHRNPPMGRSAVFQISQPANQTYHQRQDLDSIVPRSAITSRAPSDNGDPKASHRRLSMIRKIRKQTSSIWSPHLSRDKRALMYCLWRPPSSVAARENTLSLDRAQTFLFVLGFAFPFAWMIASFLPLPSVTSTELRENIHSTSHLDLEQGTHIKKEVDEVRASYRDREKWWRMINRYMSIIGVFMIGAVVALTITGTQQQWKS</sequence>
<evidence type="ECO:0000313" key="4">
    <source>
        <dbReference type="Proteomes" id="UP000706124"/>
    </source>
</evidence>
<feature type="transmembrane region" description="Helical" evidence="2">
    <location>
        <begin position="742"/>
        <end position="762"/>
    </location>
</feature>
<feature type="compositionally biased region" description="Polar residues" evidence="1">
    <location>
        <begin position="142"/>
        <end position="157"/>
    </location>
</feature>
<feature type="compositionally biased region" description="Basic and acidic residues" evidence="1">
    <location>
        <begin position="330"/>
        <end position="347"/>
    </location>
</feature>
<feature type="region of interest" description="Disordered" evidence="1">
    <location>
        <begin position="25"/>
        <end position="54"/>
    </location>
</feature>
<keyword evidence="2" id="KW-0812">Transmembrane</keyword>
<feature type="compositionally biased region" description="Low complexity" evidence="1">
    <location>
        <begin position="198"/>
        <end position="208"/>
    </location>
</feature>
<feature type="region of interest" description="Disordered" evidence="1">
    <location>
        <begin position="99"/>
        <end position="118"/>
    </location>
</feature>
<keyword evidence="2" id="KW-1133">Transmembrane helix</keyword>
<keyword evidence="4" id="KW-1185">Reference proteome</keyword>
<proteinExistence type="predicted"/>
<feature type="compositionally biased region" description="Basic and acidic residues" evidence="1">
    <location>
        <begin position="296"/>
        <end position="309"/>
    </location>
</feature>
<protein>
    <recommendedName>
        <fullName evidence="5">Serine-rich protein</fullName>
    </recommendedName>
</protein>
<dbReference type="AlphaFoldDB" id="A0A9P7M9Z7"/>